<proteinExistence type="predicted"/>
<evidence type="ECO:0000313" key="2">
    <source>
        <dbReference type="EMBL" id="KAK6967066.1"/>
    </source>
</evidence>
<accession>A0AAV9Z1T0</accession>
<feature type="compositionally biased region" description="Basic and acidic residues" evidence="1">
    <location>
        <begin position="151"/>
        <end position="166"/>
    </location>
</feature>
<dbReference type="Proteomes" id="UP001362999">
    <property type="component" value="Unassembled WGS sequence"/>
</dbReference>
<protein>
    <submittedName>
        <fullName evidence="2">Uncharacterized protein</fullName>
    </submittedName>
</protein>
<feature type="region of interest" description="Disordered" evidence="1">
    <location>
        <begin position="120"/>
        <end position="182"/>
    </location>
</feature>
<sequence>MEAWESRIISGRVNGRSGWSRQRAGVSEGQLLSICKKTLGLGLEKAPKNTEGGKVASNKSQRTEGIVGKCRRTGRTNCRANSGKRARGKWMKATQTRRKSWLAYPPLKAGSPIDCQRRLEDCQGSSRAKEHAPELPESSKSRIQPMNDTGKCAEEADGRAGPEGRASRVNLGGGDKEPGEHTRELGTWCAATHNRVKATGKKSDGGREVCRRNTPNRRERPEMHEFPEEQRKSVQSCYSRIQAAGGTDRGKLAQRKWGWKFHGRINEAKSKAKTEFQRHKEGEDGWGVGGHVIEPGDRAGGAGEPDIRGKVYQREREEEYSRSSAEPHARRRRAKPGILDERFRATAKPEQLNLEDEMSSSFRKGSLDPQSYQGIGKTEVPEGTRDRKRPLDGGVSIAG</sequence>
<comment type="caution">
    <text evidence="2">The sequence shown here is derived from an EMBL/GenBank/DDBJ whole genome shotgun (WGS) entry which is preliminary data.</text>
</comment>
<dbReference type="AlphaFoldDB" id="A0AAV9Z1T0"/>
<feature type="compositionally biased region" description="Basic and acidic residues" evidence="1">
    <location>
        <begin position="379"/>
        <end position="391"/>
    </location>
</feature>
<gene>
    <name evidence="2" type="ORF">R3P38DRAFT_2815385</name>
</gene>
<reference evidence="2 3" key="1">
    <citation type="journal article" date="2024" name="J Genomics">
        <title>Draft genome sequencing and assembly of Favolaschia claudopus CIRM-BRFM 2984 isolated from oak limbs.</title>
        <authorList>
            <person name="Navarro D."/>
            <person name="Drula E."/>
            <person name="Chaduli D."/>
            <person name="Cazenave R."/>
            <person name="Ahrendt S."/>
            <person name="Wang J."/>
            <person name="Lipzen A."/>
            <person name="Daum C."/>
            <person name="Barry K."/>
            <person name="Grigoriev I.V."/>
            <person name="Favel A."/>
            <person name="Rosso M.N."/>
            <person name="Martin F."/>
        </authorList>
    </citation>
    <scope>NUCLEOTIDE SEQUENCE [LARGE SCALE GENOMIC DNA]</scope>
    <source>
        <strain evidence="2 3">CIRM-BRFM 2984</strain>
    </source>
</reference>
<feature type="compositionally biased region" description="Basic and acidic residues" evidence="1">
    <location>
        <begin position="270"/>
        <end position="283"/>
    </location>
</feature>
<name>A0AAV9Z1T0_9AGAR</name>
<evidence type="ECO:0000256" key="1">
    <source>
        <dbReference type="SAM" id="MobiDB-lite"/>
    </source>
</evidence>
<feature type="compositionally biased region" description="Basic and acidic residues" evidence="1">
    <location>
        <begin position="305"/>
        <end position="328"/>
    </location>
</feature>
<organism evidence="2 3">
    <name type="scientific">Favolaschia claudopus</name>
    <dbReference type="NCBI Taxonomy" id="2862362"/>
    <lineage>
        <taxon>Eukaryota</taxon>
        <taxon>Fungi</taxon>
        <taxon>Dikarya</taxon>
        <taxon>Basidiomycota</taxon>
        <taxon>Agaricomycotina</taxon>
        <taxon>Agaricomycetes</taxon>
        <taxon>Agaricomycetidae</taxon>
        <taxon>Agaricales</taxon>
        <taxon>Marasmiineae</taxon>
        <taxon>Mycenaceae</taxon>
        <taxon>Favolaschia</taxon>
    </lineage>
</organism>
<evidence type="ECO:0000313" key="3">
    <source>
        <dbReference type="Proteomes" id="UP001362999"/>
    </source>
</evidence>
<feature type="region of interest" description="Disordered" evidence="1">
    <location>
        <begin position="198"/>
        <end position="234"/>
    </location>
</feature>
<feature type="compositionally biased region" description="Basic and acidic residues" evidence="1">
    <location>
        <begin position="120"/>
        <end position="140"/>
    </location>
</feature>
<feature type="compositionally biased region" description="Polar residues" evidence="1">
    <location>
        <begin position="359"/>
        <end position="373"/>
    </location>
</feature>
<keyword evidence="3" id="KW-1185">Reference proteome</keyword>
<feature type="region of interest" description="Disordered" evidence="1">
    <location>
        <begin position="76"/>
        <end position="97"/>
    </location>
</feature>
<dbReference type="EMBL" id="JAWWNJ010000244">
    <property type="protein sequence ID" value="KAK6967066.1"/>
    <property type="molecule type" value="Genomic_DNA"/>
</dbReference>
<feature type="region of interest" description="Disordered" evidence="1">
    <location>
        <begin position="270"/>
        <end position="399"/>
    </location>
</feature>
<feature type="compositionally biased region" description="Basic residues" evidence="1">
    <location>
        <begin position="82"/>
        <end position="97"/>
    </location>
</feature>
<feature type="compositionally biased region" description="Basic and acidic residues" evidence="1">
    <location>
        <begin position="201"/>
        <end position="232"/>
    </location>
</feature>